<dbReference type="GO" id="GO:0043565">
    <property type="term" value="F:sequence-specific DNA binding"/>
    <property type="evidence" value="ECO:0007669"/>
    <property type="project" value="InterPro"/>
</dbReference>
<dbReference type="PROSITE" id="PS50061">
    <property type="entry name" value="ETS_DOMAIN_3"/>
    <property type="match status" value="1"/>
</dbReference>
<evidence type="ECO:0000313" key="7">
    <source>
        <dbReference type="EMBL" id="RWS02820.1"/>
    </source>
</evidence>
<dbReference type="AlphaFoldDB" id="A0A443QIG4"/>
<dbReference type="GO" id="GO:0030154">
    <property type="term" value="P:cell differentiation"/>
    <property type="evidence" value="ECO:0007669"/>
    <property type="project" value="TreeGrafter"/>
</dbReference>
<feature type="region of interest" description="Disordered" evidence="4">
    <location>
        <begin position="261"/>
        <end position="285"/>
    </location>
</feature>
<organism evidence="7 8">
    <name type="scientific">Dinothrombium tinctorium</name>
    <dbReference type="NCBI Taxonomy" id="1965070"/>
    <lineage>
        <taxon>Eukaryota</taxon>
        <taxon>Metazoa</taxon>
        <taxon>Ecdysozoa</taxon>
        <taxon>Arthropoda</taxon>
        <taxon>Chelicerata</taxon>
        <taxon>Arachnida</taxon>
        <taxon>Acari</taxon>
        <taxon>Acariformes</taxon>
        <taxon>Trombidiformes</taxon>
        <taxon>Prostigmata</taxon>
        <taxon>Anystina</taxon>
        <taxon>Parasitengona</taxon>
        <taxon>Trombidioidea</taxon>
        <taxon>Trombidiidae</taxon>
        <taxon>Dinothrombium</taxon>
    </lineage>
</organism>
<keyword evidence="2 3" id="KW-0238">DNA-binding</keyword>
<evidence type="ECO:0000256" key="1">
    <source>
        <dbReference type="ARBA" id="ARBA00005562"/>
    </source>
</evidence>
<feature type="non-terminal residue" evidence="7">
    <location>
        <position position="348"/>
    </location>
</feature>
<feature type="region of interest" description="Disordered" evidence="4">
    <location>
        <begin position="187"/>
        <end position="214"/>
    </location>
</feature>
<dbReference type="InterPro" id="IPR036388">
    <property type="entry name" value="WH-like_DNA-bd_sf"/>
</dbReference>
<sequence>MLMSNNEYDCFNSEYYEQKPDPNDLLLNLNTTTQLQPLIIDSTDQTPLDLITFDGNNALNSSHRYTDYIDGKFDGIMSSFWSVDISSKLSPFSSELANDLESRYWESKSPEQWTSEDVWHWIFSWAGDRNIDVEEVQPLAYSNMTGQQLCQMSRNDFISISTKFGAHIYETLQQLINQNRDSCFDLECQGSSPSSSGSDSIVESDRESTSSSLTAVNEKQANHLLNVTTSNTLSTITVNHQLSNNQSTKSLSSLTNSSLSLPVKKVGRRGRPPKKDAKTRNRQGKGNGKLWEFIRDLLLDPLTNPSLIRWEKRDDGIFKFVQSDKVAKLWGQRKQNPRMTYEKLSRAM</sequence>
<evidence type="ECO:0000259" key="6">
    <source>
        <dbReference type="PROSITE" id="PS51433"/>
    </source>
</evidence>
<dbReference type="SMART" id="SM00251">
    <property type="entry name" value="SAM_PNT"/>
    <property type="match status" value="1"/>
</dbReference>
<dbReference type="InterPro" id="IPR003118">
    <property type="entry name" value="Pointed_dom"/>
</dbReference>
<comment type="caution">
    <text evidence="7">The sequence shown here is derived from an EMBL/GenBank/DDBJ whole genome shotgun (WGS) entry which is preliminary data.</text>
</comment>
<evidence type="ECO:0000256" key="3">
    <source>
        <dbReference type="RuleBase" id="RU004019"/>
    </source>
</evidence>
<evidence type="ECO:0000313" key="8">
    <source>
        <dbReference type="Proteomes" id="UP000285301"/>
    </source>
</evidence>
<dbReference type="PROSITE" id="PS51433">
    <property type="entry name" value="PNT"/>
    <property type="match status" value="1"/>
</dbReference>
<dbReference type="PRINTS" id="PR00454">
    <property type="entry name" value="ETSDOMAIN"/>
</dbReference>
<evidence type="ECO:0000259" key="5">
    <source>
        <dbReference type="PROSITE" id="PS50061"/>
    </source>
</evidence>
<dbReference type="SUPFAM" id="SSF46785">
    <property type="entry name" value="Winged helix' DNA-binding domain"/>
    <property type="match status" value="1"/>
</dbReference>
<feature type="domain" description="PNT" evidence="6">
    <location>
        <begin position="92"/>
        <end position="179"/>
    </location>
</feature>
<dbReference type="Gene3D" id="1.10.150.50">
    <property type="entry name" value="Transcription Factor, Ets-1"/>
    <property type="match status" value="1"/>
</dbReference>
<dbReference type="EMBL" id="NCKU01007193">
    <property type="protein sequence ID" value="RWS02820.1"/>
    <property type="molecule type" value="Genomic_DNA"/>
</dbReference>
<dbReference type="Proteomes" id="UP000285301">
    <property type="component" value="Unassembled WGS sequence"/>
</dbReference>
<reference evidence="7 8" key="1">
    <citation type="journal article" date="2018" name="Gigascience">
        <title>Genomes of trombidid mites reveal novel predicted allergens and laterally-transferred genes associated with secondary metabolism.</title>
        <authorList>
            <person name="Dong X."/>
            <person name="Chaisiri K."/>
            <person name="Xia D."/>
            <person name="Armstrong S.D."/>
            <person name="Fang Y."/>
            <person name="Donnelly M.J."/>
            <person name="Kadowaki T."/>
            <person name="McGarry J.W."/>
            <person name="Darby A.C."/>
            <person name="Makepeace B.L."/>
        </authorList>
    </citation>
    <scope>NUCLEOTIDE SEQUENCE [LARGE SCALE GENOMIC DNA]</scope>
    <source>
        <strain evidence="7">UoL-WK</strain>
    </source>
</reference>
<dbReference type="SUPFAM" id="SSF47769">
    <property type="entry name" value="SAM/Pointed domain"/>
    <property type="match status" value="1"/>
</dbReference>
<protein>
    <submittedName>
        <fullName evidence="7">Uncharacterized protein</fullName>
    </submittedName>
</protein>
<feature type="compositionally biased region" description="Low complexity" evidence="4">
    <location>
        <begin position="191"/>
        <end position="201"/>
    </location>
</feature>
<dbReference type="Gene3D" id="1.10.10.10">
    <property type="entry name" value="Winged helix-like DNA-binding domain superfamily/Winged helix DNA-binding domain"/>
    <property type="match status" value="1"/>
</dbReference>
<evidence type="ECO:0000256" key="2">
    <source>
        <dbReference type="ARBA" id="ARBA00023125"/>
    </source>
</evidence>
<dbReference type="Pfam" id="PF00178">
    <property type="entry name" value="Ets"/>
    <property type="match status" value="1"/>
</dbReference>
<feature type="domain" description="ETS" evidence="5">
    <location>
        <begin position="288"/>
        <end position="348"/>
    </location>
</feature>
<dbReference type="GO" id="GO:0000981">
    <property type="term" value="F:DNA-binding transcription factor activity, RNA polymerase II-specific"/>
    <property type="evidence" value="ECO:0007669"/>
    <property type="project" value="TreeGrafter"/>
</dbReference>
<keyword evidence="3" id="KW-0539">Nucleus</keyword>
<dbReference type="InterPro" id="IPR046328">
    <property type="entry name" value="ETS_fam"/>
</dbReference>
<dbReference type="SMART" id="SM00413">
    <property type="entry name" value="ETS"/>
    <property type="match status" value="1"/>
</dbReference>
<keyword evidence="8" id="KW-1185">Reference proteome</keyword>
<comment type="similarity">
    <text evidence="1 3">Belongs to the ETS family.</text>
</comment>
<dbReference type="STRING" id="1965070.A0A443QIG4"/>
<dbReference type="InterPro" id="IPR013761">
    <property type="entry name" value="SAM/pointed_sf"/>
</dbReference>
<comment type="subcellular location">
    <subcellularLocation>
        <location evidence="3">Nucleus</location>
    </subcellularLocation>
</comment>
<dbReference type="OrthoDB" id="5975550at2759"/>
<dbReference type="GO" id="GO:0005634">
    <property type="term" value="C:nucleus"/>
    <property type="evidence" value="ECO:0007669"/>
    <property type="project" value="UniProtKB-SubCell"/>
</dbReference>
<evidence type="ECO:0000256" key="4">
    <source>
        <dbReference type="SAM" id="MobiDB-lite"/>
    </source>
</evidence>
<proteinExistence type="inferred from homology"/>
<name>A0A443QIG4_9ACAR</name>
<dbReference type="InterPro" id="IPR000418">
    <property type="entry name" value="Ets_dom"/>
</dbReference>
<dbReference type="PANTHER" id="PTHR11849:SF190">
    <property type="entry name" value="ETS-DOMAIN PROTEIN"/>
    <property type="match status" value="1"/>
</dbReference>
<dbReference type="PANTHER" id="PTHR11849">
    <property type="entry name" value="ETS"/>
    <property type="match status" value="1"/>
</dbReference>
<dbReference type="Pfam" id="PF02198">
    <property type="entry name" value="SAM_PNT"/>
    <property type="match status" value="1"/>
</dbReference>
<gene>
    <name evidence="7" type="ORF">B4U79_00789</name>
</gene>
<accession>A0A443QIG4</accession>
<dbReference type="InterPro" id="IPR036390">
    <property type="entry name" value="WH_DNA-bd_sf"/>
</dbReference>